<dbReference type="InterPro" id="IPR032820">
    <property type="entry name" value="ATPase_put"/>
</dbReference>
<name>A0A1G2B5U3_9BACT</name>
<protein>
    <recommendedName>
        <fullName evidence="5">F0F1-ATPase subunit</fullName>
    </recommendedName>
</protein>
<evidence type="ECO:0000256" key="1">
    <source>
        <dbReference type="SAM" id="MobiDB-lite"/>
    </source>
</evidence>
<evidence type="ECO:0000313" key="3">
    <source>
        <dbReference type="EMBL" id="OGY84574.1"/>
    </source>
</evidence>
<keyword evidence="2" id="KW-1133">Transmembrane helix</keyword>
<dbReference type="AlphaFoldDB" id="A0A1G2B5U3"/>
<dbReference type="EMBL" id="MHKD01000013">
    <property type="protein sequence ID" value="OGY84574.1"/>
    <property type="molecule type" value="Genomic_DNA"/>
</dbReference>
<proteinExistence type="predicted"/>
<feature type="region of interest" description="Disordered" evidence="1">
    <location>
        <begin position="71"/>
        <end position="113"/>
    </location>
</feature>
<evidence type="ECO:0008006" key="5">
    <source>
        <dbReference type="Google" id="ProtNLM"/>
    </source>
</evidence>
<evidence type="ECO:0000256" key="2">
    <source>
        <dbReference type="SAM" id="Phobius"/>
    </source>
</evidence>
<feature type="compositionally biased region" description="Basic and acidic residues" evidence="1">
    <location>
        <begin position="79"/>
        <end position="101"/>
    </location>
</feature>
<reference evidence="3 4" key="1">
    <citation type="journal article" date="2016" name="Nat. Commun.">
        <title>Thousands of microbial genomes shed light on interconnected biogeochemical processes in an aquifer system.</title>
        <authorList>
            <person name="Anantharaman K."/>
            <person name="Brown C.T."/>
            <person name="Hug L.A."/>
            <person name="Sharon I."/>
            <person name="Castelle C.J."/>
            <person name="Probst A.J."/>
            <person name="Thomas B.C."/>
            <person name="Singh A."/>
            <person name="Wilkins M.J."/>
            <person name="Karaoz U."/>
            <person name="Brodie E.L."/>
            <person name="Williams K.H."/>
            <person name="Hubbard S.S."/>
            <person name="Banfield J.F."/>
        </authorList>
    </citation>
    <scope>NUCLEOTIDE SEQUENCE [LARGE SCALE GENOMIC DNA]</scope>
</reference>
<organism evidence="3 4">
    <name type="scientific">Candidatus Kerfeldbacteria bacterium RIFCSPHIGHO2_12_FULL_48_17</name>
    <dbReference type="NCBI Taxonomy" id="1798542"/>
    <lineage>
        <taxon>Bacteria</taxon>
        <taxon>Candidatus Kerfeldiibacteriota</taxon>
    </lineage>
</organism>
<gene>
    <name evidence="3" type="ORF">A3F54_05710</name>
</gene>
<dbReference type="STRING" id="1798542.A3F54_05710"/>
<feature type="transmembrane region" description="Helical" evidence="2">
    <location>
        <begin position="41"/>
        <end position="60"/>
    </location>
</feature>
<accession>A0A1G2B5U3</accession>
<feature type="transmembrane region" description="Helical" evidence="2">
    <location>
        <begin position="7"/>
        <end position="29"/>
    </location>
</feature>
<evidence type="ECO:0000313" key="4">
    <source>
        <dbReference type="Proteomes" id="UP000176952"/>
    </source>
</evidence>
<comment type="caution">
    <text evidence="3">The sequence shown here is derived from an EMBL/GenBank/DDBJ whole genome shotgun (WGS) entry which is preliminary data.</text>
</comment>
<dbReference type="Pfam" id="PF09527">
    <property type="entry name" value="ATPase_gene1"/>
    <property type="match status" value="1"/>
</dbReference>
<dbReference type="Proteomes" id="UP000176952">
    <property type="component" value="Unassembled WGS sequence"/>
</dbReference>
<keyword evidence="2" id="KW-0812">Transmembrane</keyword>
<feature type="compositionally biased region" description="Acidic residues" evidence="1">
    <location>
        <begin position="102"/>
        <end position="113"/>
    </location>
</feature>
<keyword evidence="2" id="KW-0472">Membrane</keyword>
<sequence>MKSSWKYLNLVGQIGLIIAIPVVILTLTGRYLDNRFDTQPWFLLGGVILSFIISSLILWGEVIKTAKLLSEQTAEEEKDETKETSELASEKDAEETKKSIDWDDLGDLDDEDE</sequence>